<dbReference type="GO" id="GO:0000422">
    <property type="term" value="P:autophagy of mitochondrion"/>
    <property type="evidence" value="ECO:0007669"/>
    <property type="project" value="TreeGrafter"/>
</dbReference>
<keyword evidence="4" id="KW-0833">Ubl conjugation pathway</keyword>
<evidence type="ECO:0000313" key="7">
    <source>
        <dbReference type="EMBL" id="CAG6691148.1"/>
    </source>
</evidence>
<dbReference type="Pfam" id="PF03987">
    <property type="entry name" value="Autophagy_act_C"/>
    <property type="match status" value="1"/>
</dbReference>
<dbReference type="EMBL" id="HBUF01301220">
    <property type="protein sequence ID" value="CAG6691148.1"/>
    <property type="molecule type" value="Transcribed_RNA"/>
</dbReference>
<dbReference type="GO" id="GO:0005829">
    <property type="term" value="C:cytosol"/>
    <property type="evidence" value="ECO:0007669"/>
    <property type="project" value="TreeGrafter"/>
</dbReference>
<evidence type="ECO:0000256" key="2">
    <source>
        <dbReference type="ARBA" id="ARBA00021099"/>
    </source>
</evidence>
<evidence type="ECO:0000256" key="5">
    <source>
        <dbReference type="ARBA" id="ARBA00023006"/>
    </source>
</evidence>
<protein>
    <recommendedName>
        <fullName evidence="2">Ubiquitin-like-conjugating enzyme ATG10</fullName>
    </recommendedName>
    <alternativeName>
        <fullName evidence="6">Autophagy-related protein 10</fullName>
    </alternativeName>
</protein>
<reference evidence="7" key="1">
    <citation type="submission" date="2021-05" db="EMBL/GenBank/DDBJ databases">
        <authorList>
            <person name="Alioto T."/>
            <person name="Alioto T."/>
            <person name="Gomez Garrido J."/>
        </authorList>
    </citation>
    <scope>NUCLEOTIDE SEQUENCE</scope>
</reference>
<evidence type="ECO:0000256" key="4">
    <source>
        <dbReference type="ARBA" id="ARBA00022786"/>
    </source>
</evidence>
<accession>A0A8D8TNR7</accession>
<keyword evidence="5" id="KW-0072">Autophagy</keyword>
<dbReference type="PANTHER" id="PTHR14957">
    <property type="entry name" value="UBIQUITIN-LIKE-CONJUGATING ENZYME ATG10"/>
    <property type="match status" value="1"/>
</dbReference>
<dbReference type="GO" id="GO:0061651">
    <property type="term" value="F:Atg12 conjugating enzyme activity"/>
    <property type="evidence" value="ECO:0007669"/>
    <property type="project" value="TreeGrafter"/>
</dbReference>
<sequence length="380" mass="43629">MSMTYAEFEVYSKRLMEISDNLRDGWTEKICPQNKTVYLVKTQRDVFDRQDRMSDVIGGENVIKTTYYGNREENANPEQQASGSFHICWKLPRTNSIKTTEGGGVKRKHHLVTQQSSTCISFGSDCWDKATVETFSTDCNEIDPVPPKRRKMIETIASSCSRPLTVDKIFEVEILPRNEKEFRKDFAKDTENDSLFTTDTSRTMPMESNKSIVREPDEVNMRETPSPGLMDVEIDLEDDLASYDPRHGDQSSPYTWEYHILYSASYGVPVLYFNVWNTSGALLRLDQVWRVLDFNVENKWGALTQVEHPVLRKPFFQLHPCQTQHLISVITGNLSTVRSPLSDVNKLIAWLSSVARFVHLYLPLEYGKSRETQSASEGHD</sequence>
<organism evidence="7">
    <name type="scientific">Cacopsylla melanoneura</name>
    <dbReference type="NCBI Taxonomy" id="428564"/>
    <lineage>
        <taxon>Eukaryota</taxon>
        <taxon>Metazoa</taxon>
        <taxon>Ecdysozoa</taxon>
        <taxon>Arthropoda</taxon>
        <taxon>Hexapoda</taxon>
        <taxon>Insecta</taxon>
        <taxon>Pterygota</taxon>
        <taxon>Neoptera</taxon>
        <taxon>Paraneoptera</taxon>
        <taxon>Hemiptera</taxon>
        <taxon>Sternorrhyncha</taxon>
        <taxon>Psylloidea</taxon>
        <taxon>Psyllidae</taxon>
        <taxon>Psyllinae</taxon>
        <taxon>Cacopsylla</taxon>
    </lineage>
</organism>
<evidence type="ECO:0000256" key="6">
    <source>
        <dbReference type="ARBA" id="ARBA00029833"/>
    </source>
</evidence>
<evidence type="ECO:0000256" key="3">
    <source>
        <dbReference type="ARBA" id="ARBA00022679"/>
    </source>
</evidence>
<dbReference type="EMBL" id="HBUF01301221">
    <property type="protein sequence ID" value="CAG6691149.1"/>
    <property type="molecule type" value="Transcribed_RNA"/>
</dbReference>
<dbReference type="GO" id="GO:0000045">
    <property type="term" value="P:autophagosome assembly"/>
    <property type="evidence" value="ECO:0007669"/>
    <property type="project" value="TreeGrafter"/>
</dbReference>
<dbReference type="Gene3D" id="3.30.1460.50">
    <property type="match status" value="1"/>
</dbReference>
<name>A0A8D8TNR7_9HEMI</name>
<dbReference type="AlphaFoldDB" id="A0A8D8TNR7"/>
<proteinExistence type="inferred from homology"/>
<comment type="similarity">
    <text evidence="1">Belongs to the ATG10 family.</text>
</comment>
<dbReference type="PANTHER" id="PTHR14957:SF1">
    <property type="entry name" value="UBIQUITIN-LIKE-CONJUGATING ENZYME ATG10"/>
    <property type="match status" value="1"/>
</dbReference>
<evidence type="ECO:0000256" key="1">
    <source>
        <dbReference type="ARBA" id="ARBA00005696"/>
    </source>
</evidence>
<keyword evidence="3" id="KW-0808">Transferase</keyword>
<dbReference type="InterPro" id="IPR007135">
    <property type="entry name" value="Atg3/Atg10"/>
</dbReference>
<dbReference type="GO" id="GO:0032446">
    <property type="term" value="P:protein modification by small protein conjugation"/>
    <property type="evidence" value="ECO:0007669"/>
    <property type="project" value="TreeGrafter"/>
</dbReference>